<gene>
    <name evidence="1" type="ORF">SAMN04489713_107186</name>
</gene>
<dbReference type="InterPro" id="IPR025459">
    <property type="entry name" value="DUF4279"/>
</dbReference>
<sequence>MRVSQYVYFALKSTRVPATEISARLGIEADESKVRGSRLARPPRPVAHTWRIVCRRPGLTVDEQIARVVDRLFEHAERIGALALELDGAGEGWRAATLQVVRVFEHPDGEEEARPAPAGGLEKLPGQHQLLGWHLDGRVLEFLRLTRAELDIDEYAYG</sequence>
<dbReference type="STRING" id="1993.SAMN04489713_107186"/>
<evidence type="ECO:0008006" key="3">
    <source>
        <dbReference type="Google" id="ProtNLM"/>
    </source>
</evidence>
<accession>A0A1I5I840</accession>
<evidence type="ECO:0000313" key="2">
    <source>
        <dbReference type="Proteomes" id="UP000183413"/>
    </source>
</evidence>
<dbReference type="InParanoid" id="A0A1I5I840"/>
<dbReference type="EMBL" id="FOVH01000007">
    <property type="protein sequence ID" value="SFO56763.1"/>
    <property type="molecule type" value="Genomic_DNA"/>
</dbReference>
<dbReference type="Proteomes" id="UP000183413">
    <property type="component" value="Unassembled WGS sequence"/>
</dbReference>
<dbReference type="GeneID" id="99649287"/>
<name>A0A1I5I840_9ACTN</name>
<evidence type="ECO:0000313" key="1">
    <source>
        <dbReference type="EMBL" id="SFO56763.1"/>
    </source>
</evidence>
<dbReference type="Pfam" id="PF14106">
    <property type="entry name" value="DUF4279"/>
    <property type="match status" value="1"/>
</dbReference>
<dbReference type="AlphaFoldDB" id="A0A1I5I840"/>
<reference evidence="1 2" key="1">
    <citation type="submission" date="2016-10" db="EMBL/GenBank/DDBJ databases">
        <authorList>
            <person name="de Groot N.N."/>
        </authorList>
    </citation>
    <scope>NUCLEOTIDE SEQUENCE [LARGE SCALE GENOMIC DNA]</scope>
    <source>
        <strain evidence="1 2">DSM 43067</strain>
    </source>
</reference>
<proteinExistence type="predicted"/>
<protein>
    <recommendedName>
        <fullName evidence="3">DUF4279 domain-containing protein</fullName>
    </recommendedName>
</protein>
<dbReference type="eggNOG" id="ENOG5032T25">
    <property type="taxonomic scope" value="Bacteria"/>
</dbReference>
<dbReference type="RefSeq" id="WP_075021967.1">
    <property type="nucleotide sequence ID" value="NZ_CP083237.1"/>
</dbReference>
<organism evidence="1 2">
    <name type="scientific">Actinomadura madurae</name>
    <dbReference type="NCBI Taxonomy" id="1993"/>
    <lineage>
        <taxon>Bacteria</taxon>
        <taxon>Bacillati</taxon>
        <taxon>Actinomycetota</taxon>
        <taxon>Actinomycetes</taxon>
        <taxon>Streptosporangiales</taxon>
        <taxon>Thermomonosporaceae</taxon>
        <taxon>Actinomadura</taxon>
    </lineage>
</organism>
<keyword evidence="2" id="KW-1185">Reference proteome</keyword>